<evidence type="ECO:0000313" key="1">
    <source>
        <dbReference type="EMBL" id="XBS69710.1"/>
    </source>
</evidence>
<reference evidence="1" key="1">
    <citation type="submission" date="2024-06" db="EMBL/GenBank/DDBJ databases">
        <authorList>
            <person name="Coelho C."/>
            <person name="Bento M."/>
            <person name="Garcia E."/>
            <person name="Camelo A."/>
            <person name="Brandao I."/>
            <person name="Espirito Santo C."/>
            <person name="Trovao J."/>
            <person name="Verissimo A."/>
            <person name="Costa J."/>
            <person name="Tiago I."/>
        </authorList>
    </citation>
    <scope>NUCLEOTIDE SEQUENCE</scope>
    <source>
        <strain evidence="1">KWT182</strain>
    </source>
</reference>
<evidence type="ECO:0008006" key="2">
    <source>
        <dbReference type="Google" id="ProtNLM"/>
    </source>
</evidence>
<organism evidence="1">
    <name type="scientific">Acerihabitans sp. KWT182</name>
    <dbReference type="NCBI Taxonomy" id="3157919"/>
    <lineage>
        <taxon>Bacteria</taxon>
        <taxon>Pseudomonadati</taxon>
        <taxon>Pseudomonadota</taxon>
        <taxon>Gammaproteobacteria</taxon>
        <taxon>Enterobacterales</taxon>
        <taxon>Pectobacteriaceae</taxon>
        <taxon>Acerihabitans</taxon>
    </lineage>
</organism>
<dbReference type="EMBL" id="CP157947">
    <property type="protein sequence ID" value="XBS69710.1"/>
    <property type="molecule type" value="Genomic_DNA"/>
</dbReference>
<proteinExistence type="predicted"/>
<name>A0AAU7Q919_9GAMM</name>
<accession>A0AAU7Q919</accession>
<dbReference type="AlphaFoldDB" id="A0AAU7Q919"/>
<sequence length="139" mass="15122">MKRKLPSAWLKLRFFRRRSLRSAAMGRLARSAWLMLRIVRPRRGLRFPAAGRLSRSGWMITGIVRRRLRNAGVKRLTSAALIMLCIVLCRNAHGACQLPPSAASLGTVTSFTVNSSVSSVSGNINLNCGSGSTLTLLGG</sequence>
<gene>
    <name evidence="1" type="ORF">ABK905_25990</name>
</gene>
<protein>
    <recommendedName>
        <fullName evidence="2">Spore coat protein U domain-containing protein</fullName>
    </recommendedName>
</protein>